<reference evidence="2 3" key="1">
    <citation type="submission" date="2019-03" db="EMBL/GenBank/DDBJ databases">
        <title>Sequencing 25 genomes of Wallemia mellicola.</title>
        <authorList>
            <person name="Gostincar C."/>
        </authorList>
    </citation>
    <scope>NUCLEOTIDE SEQUENCE [LARGE SCALE GENOMIC DNA]</scope>
    <source>
        <strain evidence="2 3">EXF-757</strain>
    </source>
</reference>
<sequence>CCTYHSYTHAPLRHRGADTNREVTHESRGLHGENTLTRSGDHPARNIVTSILRKPRKKFTSPLNATVRNTPKLEGLKEMETIVAHLFVPWVPATLSFSRAEDKDQAKAQHTELCRQYHTSWHFYTDGSLAEGQVAAACVAKLPHKRELGIDSLFTIYEAELVGVYLALMQV</sequence>
<feature type="non-terminal residue" evidence="2">
    <location>
        <position position="1"/>
    </location>
</feature>
<evidence type="ECO:0000313" key="2">
    <source>
        <dbReference type="EMBL" id="TIC60014.1"/>
    </source>
</evidence>
<feature type="region of interest" description="Disordered" evidence="1">
    <location>
        <begin position="13"/>
        <end position="40"/>
    </location>
</feature>
<evidence type="ECO:0000313" key="3">
    <source>
        <dbReference type="Proteomes" id="UP000310708"/>
    </source>
</evidence>
<proteinExistence type="predicted"/>
<protein>
    <recommendedName>
        <fullName evidence="4">RNase H type-1 domain-containing protein</fullName>
    </recommendedName>
</protein>
<organism evidence="2 3">
    <name type="scientific">Wallemia mellicola</name>
    <dbReference type="NCBI Taxonomy" id="1708541"/>
    <lineage>
        <taxon>Eukaryota</taxon>
        <taxon>Fungi</taxon>
        <taxon>Dikarya</taxon>
        <taxon>Basidiomycota</taxon>
        <taxon>Wallemiomycotina</taxon>
        <taxon>Wallemiomycetes</taxon>
        <taxon>Wallemiales</taxon>
        <taxon>Wallemiaceae</taxon>
        <taxon>Wallemia</taxon>
    </lineage>
</organism>
<dbReference type="Proteomes" id="UP000310708">
    <property type="component" value="Unassembled WGS sequence"/>
</dbReference>
<name>A0A4T0T4L8_9BASI</name>
<gene>
    <name evidence="2" type="ORF">E3Q01_04481</name>
</gene>
<evidence type="ECO:0008006" key="4">
    <source>
        <dbReference type="Google" id="ProtNLM"/>
    </source>
</evidence>
<comment type="caution">
    <text evidence="2">The sequence shown here is derived from an EMBL/GenBank/DDBJ whole genome shotgun (WGS) entry which is preliminary data.</text>
</comment>
<feature type="non-terminal residue" evidence="2">
    <location>
        <position position="171"/>
    </location>
</feature>
<feature type="compositionally biased region" description="Basic and acidic residues" evidence="1">
    <location>
        <begin position="15"/>
        <end position="31"/>
    </location>
</feature>
<dbReference type="EMBL" id="SPRX01000212">
    <property type="protein sequence ID" value="TIC60014.1"/>
    <property type="molecule type" value="Genomic_DNA"/>
</dbReference>
<accession>A0A4T0T4L8</accession>
<evidence type="ECO:0000256" key="1">
    <source>
        <dbReference type="SAM" id="MobiDB-lite"/>
    </source>
</evidence>
<dbReference type="AlphaFoldDB" id="A0A4T0T4L8"/>